<feature type="domain" description="Allantoicase" evidence="6">
    <location>
        <begin position="28"/>
        <end position="176"/>
    </location>
</feature>
<evidence type="ECO:0000313" key="7">
    <source>
        <dbReference type="EMBL" id="OAD78547.1"/>
    </source>
</evidence>
<dbReference type="NCBIfam" id="TIGR02961">
    <property type="entry name" value="allantoicase"/>
    <property type="match status" value="1"/>
</dbReference>
<protein>
    <recommendedName>
        <fullName evidence="6">Allantoicase domain-containing protein</fullName>
    </recommendedName>
</protein>
<dbReference type="PANTHER" id="PTHR12045:SF3">
    <property type="entry name" value="INACTIVE ALLANTOICASE-RELATED"/>
    <property type="match status" value="1"/>
</dbReference>
<dbReference type="GeneID" id="28995756"/>
<dbReference type="InterPro" id="IPR007247">
    <property type="entry name" value="Ureidogly_lyase"/>
</dbReference>
<evidence type="ECO:0000256" key="2">
    <source>
        <dbReference type="ARBA" id="ARBA00011738"/>
    </source>
</evidence>
<dbReference type="GO" id="GO:0000256">
    <property type="term" value="P:allantoin catabolic process"/>
    <property type="evidence" value="ECO:0007669"/>
    <property type="project" value="InterPro"/>
</dbReference>
<evidence type="ECO:0000313" key="8">
    <source>
        <dbReference type="Proteomes" id="UP000077315"/>
    </source>
</evidence>
<dbReference type="VEuPathDB" id="FungiDB:PHYBLDRAFT_163651"/>
<dbReference type="Proteomes" id="UP000077315">
    <property type="component" value="Unassembled WGS sequence"/>
</dbReference>
<dbReference type="GO" id="GO:0006144">
    <property type="term" value="P:purine nucleobase metabolic process"/>
    <property type="evidence" value="ECO:0007669"/>
    <property type="project" value="UniProtKB-KW"/>
</dbReference>
<dbReference type="PANTHER" id="PTHR12045">
    <property type="entry name" value="ALLANTOICASE"/>
    <property type="match status" value="1"/>
</dbReference>
<dbReference type="Gene3D" id="2.60.120.480">
    <property type="entry name" value="Ureidoglycolate hydrolase"/>
    <property type="match status" value="1"/>
</dbReference>
<comment type="subunit">
    <text evidence="2">Homodimer.</text>
</comment>
<dbReference type="SUPFAM" id="SSF49785">
    <property type="entry name" value="Galactose-binding domain-like"/>
    <property type="match status" value="2"/>
</dbReference>
<dbReference type="InterPro" id="IPR047233">
    <property type="entry name" value="UAH_cupin"/>
</dbReference>
<dbReference type="OrthoDB" id="10266039at2759"/>
<dbReference type="GO" id="GO:0004037">
    <property type="term" value="F:allantoicase activity"/>
    <property type="evidence" value="ECO:0007669"/>
    <property type="project" value="InterPro"/>
</dbReference>
<dbReference type="InterPro" id="IPR008979">
    <property type="entry name" value="Galactose-bd-like_sf"/>
</dbReference>
<reference evidence="8" key="1">
    <citation type="submission" date="2015-06" db="EMBL/GenBank/DDBJ databases">
        <title>Expansion of signal transduction pathways in fungi by whole-genome duplication.</title>
        <authorList>
            <consortium name="DOE Joint Genome Institute"/>
            <person name="Corrochano L.M."/>
            <person name="Kuo A."/>
            <person name="Marcet-Houben M."/>
            <person name="Polaino S."/>
            <person name="Salamov A."/>
            <person name="Villalobos J.M."/>
            <person name="Alvarez M.I."/>
            <person name="Avalos J."/>
            <person name="Benito E.P."/>
            <person name="Benoit I."/>
            <person name="Burger G."/>
            <person name="Camino L.P."/>
            <person name="Canovas D."/>
            <person name="Cerda-Olmedo E."/>
            <person name="Cheng J.-F."/>
            <person name="Dominguez A."/>
            <person name="Elias M."/>
            <person name="Eslava A.P."/>
            <person name="Glaser F."/>
            <person name="Grimwood J."/>
            <person name="Gutierrez G."/>
            <person name="Heitman J."/>
            <person name="Henrissat B."/>
            <person name="Iturriaga E.A."/>
            <person name="Lang B.F."/>
            <person name="Lavin J.L."/>
            <person name="Lee S."/>
            <person name="Li W."/>
            <person name="Lindquist E."/>
            <person name="Lopez-Garcia S."/>
            <person name="Luque E.M."/>
            <person name="Marcos A.T."/>
            <person name="Martin J."/>
            <person name="McCluskey K."/>
            <person name="Medina H.R."/>
            <person name="Miralles-Duran A."/>
            <person name="Miyazaki A."/>
            <person name="Munoz-Torres E."/>
            <person name="Oguiza J.A."/>
            <person name="Ohm R."/>
            <person name="Olmedo M."/>
            <person name="Orejas M."/>
            <person name="Ortiz-Castellanos L."/>
            <person name="Pisabarro A.G."/>
            <person name="Rodriguez-Romero J."/>
            <person name="Ruiz-Herrera J."/>
            <person name="Ruiz-Vazquez R."/>
            <person name="Sanz C."/>
            <person name="Schackwitz W."/>
            <person name="Schmutz J."/>
            <person name="Shahriari M."/>
            <person name="Shelest E."/>
            <person name="Silva-Franco F."/>
            <person name="Soanes D."/>
            <person name="Syed K."/>
            <person name="Tagua V.G."/>
            <person name="Talbot N.J."/>
            <person name="Thon M."/>
            <person name="De vries R.P."/>
            <person name="Wiebenga A."/>
            <person name="Yadav J.S."/>
            <person name="Braun E.L."/>
            <person name="Baker S."/>
            <person name="Garre V."/>
            <person name="Horwitz B."/>
            <person name="Torres-Martinez S."/>
            <person name="Idnurm A."/>
            <person name="Herrera-Estrella A."/>
            <person name="Gabaldon T."/>
            <person name="Grigoriev I.V."/>
        </authorList>
    </citation>
    <scope>NUCLEOTIDE SEQUENCE [LARGE SCALE GENOMIC DNA]</scope>
    <source>
        <strain evidence="8">NRRL 1555(-)</strain>
    </source>
</reference>
<sequence>MSFKRIEHTDIPNSELVKCIDLTSAALGSSIVAVSDEFFGKAENLISPASPIHKPDHFVDTGYWMDGWESKRHCRTHDWVIIKLGFPGSLSGFDIDTSYFIGNQASAASVEATFALDGEDVESKNTKWTTVLPKVDLPPNSHNVFVLSKSAPVCTHIRLNNIPDGGIARFRAYGNVNPILPKDPSDVIDLAFVGNGAKITQVSNQFYTPASNLLLPGRGVHMGDGWQTNRSRQPGNSDYVIIRLATKGHILKIELDTSHFKGNFPDKVTLQGTNSAEDIPPLGSKWTVLADNVETGPHGLFYFDSLVPKTAFTHVKLIIIPDGGLKRVRLWGVPEGGKIPTLPIKIPSLLNKPMMIAQPLTREDFAPYGDVIQASSGIAVTSANQGTAEKYHQVGQVINEFAKGRGRSHLSVFHCRPITEIPFTVKLLERHPYSSQAFIPMTDGRVRGYLVVVALNGEDDKPDMKTLKAFIASSTQGINYREGIWHHPMIALENETDFACLVHESGIPKDDCNEVDVEEVVVDIPGFHA</sequence>
<dbReference type="SUPFAM" id="SSF51182">
    <property type="entry name" value="RmlC-like cupins"/>
    <property type="match status" value="1"/>
</dbReference>
<dbReference type="InterPro" id="IPR015908">
    <property type="entry name" value="Allantoicase_dom"/>
</dbReference>
<dbReference type="STRING" id="763407.A0A167PU90"/>
<comment type="similarity">
    <text evidence="1">Belongs to the allantoicase family.</text>
</comment>
<comment type="catalytic activity">
    <reaction evidence="5">
        <text>(S)-ureidoglycolate = urea + glyoxylate</text>
        <dbReference type="Rhea" id="RHEA:11304"/>
        <dbReference type="ChEBI" id="CHEBI:16199"/>
        <dbReference type="ChEBI" id="CHEBI:36655"/>
        <dbReference type="ChEBI" id="CHEBI:57296"/>
        <dbReference type="EC" id="4.3.2.3"/>
    </reaction>
</comment>
<dbReference type="InParanoid" id="A0A167PU90"/>
<proteinExistence type="inferred from homology"/>
<evidence type="ECO:0000256" key="1">
    <source>
        <dbReference type="ARBA" id="ARBA00009242"/>
    </source>
</evidence>
<dbReference type="CDD" id="cd20298">
    <property type="entry name" value="cupin_UAH"/>
    <property type="match status" value="1"/>
</dbReference>
<dbReference type="Pfam" id="PF04115">
    <property type="entry name" value="Ureidogly_lyase"/>
    <property type="match status" value="1"/>
</dbReference>
<keyword evidence="4" id="KW-0456">Lyase</keyword>
<dbReference type="InterPro" id="IPR024060">
    <property type="entry name" value="Ureidoglycolate_lyase_dom_sf"/>
</dbReference>
<dbReference type="GO" id="GO:0004848">
    <property type="term" value="F:ureidoglycolate hydrolase activity"/>
    <property type="evidence" value="ECO:0007669"/>
    <property type="project" value="InterPro"/>
</dbReference>
<dbReference type="HAMAP" id="MF_00813">
    <property type="entry name" value="Allantoicase"/>
    <property type="match status" value="1"/>
</dbReference>
<evidence type="ECO:0000256" key="5">
    <source>
        <dbReference type="ARBA" id="ARBA00047684"/>
    </source>
</evidence>
<dbReference type="FunCoup" id="A0A167PU90">
    <property type="interactions" value="47"/>
</dbReference>
<gene>
    <name evidence="7" type="ORF">PHYBLDRAFT_163651</name>
</gene>
<feature type="domain" description="Allantoicase" evidence="6">
    <location>
        <begin position="196"/>
        <end position="333"/>
    </location>
</feature>
<dbReference type="AlphaFoldDB" id="A0A167PU90"/>
<dbReference type="EMBL" id="KV440973">
    <property type="protein sequence ID" value="OAD78547.1"/>
    <property type="molecule type" value="Genomic_DNA"/>
</dbReference>
<evidence type="ECO:0000256" key="3">
    <source>
        <dbReference type="ARBA" id="ARBA00022631"/>
    </source>
</evidence>
<accession>A0A167PU90</accession>
<evidence type="ECO:0000256" key="4">
    <source>
        <dbReference type="ARBA" id="ARBA00023239"/>
    </source>
</evidence>
<dbReference type="RefSeq" id="XP_018296587.1">
    <property type="nucleotide sequence ID" value="XM_018434850.1"/>
</dbReference>
<keyword evidence="8" id="KW-1185">Reference proteome</keyword>
<dbReference type="Pfam" id="PF03561">
    <property type="entry name" value="Allantoicase"/>
    <property type="match status" value="2"/>
</dbReference>
<dbReference type="InterPro" id="IPR011051">
    <property type="entry name" value="RmlC_Cupin_sf"/>
</dbReference>
<dbReference type="GO" id="GO:0050385">
    <property type="term" value="F:ureidoglycolate lyase activity"/>
    <property type="evidence" value="ECO:0007669"/>
    <property type="project" value="UniProtKB-EC"/>
</dbReference>
<name>A0A167PU90_PHYB8</name>
<dbReference type="InterPro" id="IPR005164">
    <property type="entry name" value="Allantoicase"/>
</dbReference>
<organism evidence="7 8">
    <name type="scientific">Phycomyces blakesleeanus (strain ATCC 8743b / DSM 1359 / FGSC 10004 / NBRC 33097 / NRRL 1555)</name>
    <dbReference type="NCBI Taxonomy" id="763407"/>
    <lineage>
        <taxon>Eukaryota</taxon>
        <taxon>Fungi</taxon>
        <taxon>Fungi incertae sedis</taxon>
        <taxon>Mucoromycota</taxon>
        <taxon>Mucoromycotina</taxon>
        <taxon>Mucoromycetes</taxon>
        <taxon>Mucorales</taxon>
        <taxon>Phycomycetaceae</taxon>
        <taxon>Phycomyces</taxon>
    </lineage>
</organism>
<keyword evidence="3" id="KW-0659">Purine metabolism</keyword>
<evidence type="ECO:0000259" key="6">
    <source>
        <dbReference type="Pfam" id="PF03561"/>
    </source>
</evidence>
<dbReference type="Gene3D" id="2.60.120.260">
    <property type="entry name" value="Galactose-binding domain-like"/>
    <property type="match status" value="2"/>
</dbReference>